<reference evidence="4 7" key="1">
    <citation type="submission" date="2020-04" db="EMBL/GenBank/DDBJ databases">
        <authorList>
            <person name="Depoorter E."/>
        </authorList>
    </citation>
    <scope>NUCLEOTIDE SEQUENCE [LARGE SCALE GENOMIC DNA]</scope>
    <source>
        <strain evidence="4 7">BCC0217</strain>
        <strain evidence="5 6">R-17378</strain>
    </source>
</reference>
<dbReference type="InterPro" id="IPR023346">
    <property type="entry name" value="Lysozyme-like_dom_sf"/>
</dbReference>
<dbReference type="SUPFAM" id="SSF53955">
    <property type="entry name" value="Lysozyme-like"/>
    <property type="match status" value="1"/>
</dbReference>
<comment type="similarity">
    <text evidence="1">Belongs to the transglycosylase Slt family.</text>
</comment>
<gene>
    <name evidence="5" type="ORF">BLA17378_07055</name>
    <name evidence="4" type="ORF">BLA3211_07526</name>
</gene>
<name>A0A6J5JQK2_9BURK</name>
<dbReference type="Gene3D" id="1.10.530.10">
    <property type="match status" value="1"/>
</dbReference>
<keyword evidence="2" id="KW-0732">Signal</keyword>
<feature type="domain" description="Transglycosylase SLT" evidence="3">
    <location>
        <begin position="91"/>
        <end position="189"/>
    </location>
</feature>
<sequence>MQETYPSYDRPLPRTRVRPALRLKRLLLLFPIVLPLSIALPAHADDTPAAPVTAASTPEASSPPTLDTIVTALRNRFHVAYADARTIARAVQTESDRYGLAPALLLAIIAVESGFDRHAVSVAGARGLMQVLPTAHRDLVAHVKDLSDPATNVRIGAAIFRGYLDDADGDVETALVRYNGGTKRYAQRVALRVQQFDAQLRRSSGTASDDALRTAANP</sequence>
<dbReference type="AlphaFoldDB" id="A0A6J5JQK2"/>
<evidence type="ECO:0000259" key="3">
    <source>
        <dbReference type="Pfam" id="PF01464"/>
    </source>
</evidence>
<keyword evidence="6" id="KW-1185">Reference proteome</keyword>
<dbReference type="InterPro" id="IPR008258">
    <property type="entry name" value="Transglycosylase_SLT_dom_1"/>
</dbReference>
<dbReference type="Pfam" id="PF01464">
    <property type="entry name" value="SLT"/>
    <property type="match status" value="1"/>
</dbReference>
<dbReference type="EMBL" id="CABWIL020000039">
    <property type="protein sequence ID" value="CAB3973471.1"/>
    <property type="molecule type" value="Genomic_DNA"/>
</dbReference>
<evidence type="ECO:0000313" key="4">
    <source>
        <dbReference type="EMBL" id="CAB3973471.1"/>
    </source>
</evidence>
<evidence type="ECO:0000313" key="6">
    <source>
        <dbReference type="Proteomes" id="UP000494120"/>
    </source>
</evidence>
<dbReference type="Proteomes" id="UP000494301">
    <property type="component" value="Unassembled WGS sequence"/>
</dbReference>
<proteinExistence type="inferred from homology"/>
<evidence type="ECO:0000256" key="2">
    <source>
        <dbReference type="SAM" id="SignalP"/>
    </source>
</evidence>
<dbReference type="PANTHER" id="PTHR37423">
    <property type="entry name" value="SOLUBLE LYTIC MUREIN TRANSGLYCOSYLASE-RELATED"/>
    <property type="match status" value="1"/>
</dbReference>
<dbReference type="RefSeq" id="WP_174961789.1">
    <property type="nucleotide sequence ID" value="NZ_CABVQG010000038.1"/>
</dbReference>
<dbReference type="CDD" id="cd00254">
    <property type="entry name" value="LT-like"/>
    <property type="match status" value="1"/>
</dbReference>
<accession>A0A6J5JQK2</accession>
<feature type="chain" id="PRO_5044644297" evidence="2">
    <location>
        <begin position="45"/>
        <end position="218"/>
    </location>
</feature>
<evidence type="ECO:0000313" key="7">
    <source>
        <dbReference type="Proteomes" id="UP000494301"/>
    </source>
</evidence>
<protein>
    <submittedName>
        <fullName evidence="4">Lytic transglycosylase catalytic subunit</fullName>
    </submittedName>
</protein>
<evidence type="ECO:0000256" key="1">
    <source>
        <dbReference type="ARBA" id="ARBA00007734"/>
    </source>
</evidence>
<organism evidence="4 7">
    <name type="scientific">Burkholderia aenigmatica</name>
    <dbReference type="NCBI Taxonomy" id="2015348"/>
    <lineage>
        <taxon>Bacteria</taxon>
        <taxon>Pseudomonadati</taxon>
        <taxon>Pseudomonadota</taxon>
        <taxon>Betaproteobacteria</taxon>
        <taxon>Burkholderiales</taxon>
        <taxon>Burkholderiaceae</taxon>
        <taxon>Burkholderia</taxon>
        <taxon>Burkholderia cepacia complex</taxon>
    </lineage>
</organism>
<feature type="signal peptide" evidence="2">
    <location>
        <begin position="1"/>
        <end position="44"/>
    </location>
</feature>
<dbReference type="PANTHER" id="PTHR37423:SF2">
    <property type="entry name" value="MEMBRANE-BOUND LYTIC MUREIN TRANSGLYCOSYLASE C"/>
    <property type="match status" value="1"/>
</dbReference>
<dbReference type="EMBL" id="CABVQG010000038">
    <property type="protein sequence ID" value="VWD27288.1"/>
    <property type="molecule type" value="Genomic_DNA"/>
</dbReference>
<evidence type="ECO:0000313" key="5">
    <source>
        <dbReference type="EMBL" id="VWD27288.1"/>
    </source>
</evidence>
<dbReference type="Proteomes" id="UP000494120">
    <property type="component" value="Unassembled WGS sequence"/>
</dbReference>